<gene>
    <name evidence="1" type="ORF">CTEN210_11066</name>
</gene>
<evidence type="ECO:0000313" key="2">
    <source>
        <dbReference type="Proteomes" id="UP001054902"/>
    </source>
</evidence>
<name>A0AAD3H8S1_9STRA</name>
<sequence length="121" mass="13746">MNQIAEGVEFDTICREWRCKFSLEGNKASLVACQIALESVAEDLLEIEGVKSVERVVCGDCLDFKVITSVEADKFSLWKKEKFEPEEIFFEMLQVIDGVSQCETQTYTKMPVSAVEFTDED</sequence>
<comment type="caution">
    <text evidence="1">The sequence shown here is derived from an EMBL/GenBank/DDBJ whole genome shotgun (WGS) entry which is preliminary data.</text>
</comment>
<accession>A0AAD3H8S1</accession>
<protein>
    <submittedName>
        <fullName evidence="1">Uncharacterized protein</fullName>
    </submittedName>
</protein>
<reference evidence="1 2" key="1">
    <citation type="journal article" date="2021" name="Sci. Rep.">
        <title>The genome of the diatom Chaetoceros tenuissimus carries an ancient integrated fragment of an extant virus.</title>
        <authorList>
            <person name="Hongo Y."/>
            <person name="Kimura K."/>
            <person name="Takaki Y."/>
            <person name="Yoshida Y."/>
            <person name="Baba S."/>
            <person name="Kobayashi G."/>
            <person name="Nagasaki K."/>
            <person name="Hano T."/>
            <person name="Tomaru Y."/>
        </authorList>
    </citation>
    <scope>NUCLEOTIDE SEQUENCE [LARGE SCALE GENOMIC DNA]</scope>
    <source>
        <strain evidence="1 2">NIES-3715</strain>
    </source>
</reference>
<dbReference type="EMBL" id="BLLK01000047">
    <property type="protein sequence ID" value="GFH54590.1"/>
    <property type="molecule type" value="Genomic_DNA"/>
</dbReference>
<proteinExistence type="predicted"/>
<evidence type="ECO:0000313" key="1">
    <source>
        <dbReference type="EMBL" id="GFH54590.1"/>
    </source>
</evidence>
<keyword evidence="2" id="KW-1185">Reference proteome</keyword>
<dbReference type="Proteomes" id="UP001054902">
    <property type="component" value="Unassembled WGS sequence"/>
</dbReference>
<organism evidence="1 2">
    <name type="scientific">Chaetoceros tenuissimus</name>
    <dbReference type="NCBI Taxonomy" id="426638"/>
    <lineage>
        <taxon>Eukaryota</taxon>
        <taxon>Sar</taxon>
        <taxon>Stramenopiles</taxon>
        <taxon>Ochrophyta</taxon>
        <taxon>Bacillariophyta</taxon>
        <taxon>Coscinodiscophyceae</taxon>
        <taxon>Chaetocerotophycidae</taxon>
        <taxon>Chaetocerotales</taxon>
        <taxon>Chaetocerotaceae</taxon>
        <taxon>Chaetoceros</taxon>
    </lineage>
</organism>
<dbReference type="AlphaFoldDB" id="A0AAD3H8S1"/>